<keyword evidence="1" id="KW-0812">Transmembrane</keyword>
<reference evidence="2 3" key="1">
    <citation type="journal article" date="2012" name="J. Bacteriol.">
        <title>Genome Sequence of Nitratireductor indicus Type Strain C115.</title>
        <authorList>
            <person name="Lai Q."/>
            <person name="Li G."/>
            <person name="Yu Z."/>
            <person name="Shao Z."/>
        </authorList>
    </citation>
    <scope>NUCLEOTIDE SEQUENCE [LARGE SCALE GENOMIC DNA]</scope>
    <source>
        <strain evidence="2 3">C115</strain>
    </source>
</reference>
<keyword evidence="1" id="KW-0472">Membrane</keyword>
<feature type="transmembrane region" description="Helical" evidence="1">
    <location>
        <begin position="37"/>
        <end position="56"/>
    </location>
</feature>
<evidence type="ECO:0000313" key="3">
    <source>
        <dbReference type="Proteomes" id="UP000007374"/>
    </source>
</evidence>
<keyword evidence="1" id="KW-1133">Transmembrane helix</keyword>
<protein>
    <submittedName>
        <fullName evidence="2">Uncharacterized protein</fullName>
    </submittedName>
</protein>
<sequence>MKHSARTIGRWLGQVRGSLNSRLGLLKAGKPPRVSDIILGMTLAMSVVVLLAWLLFRLFGRD</sequence>
<accession>K2NV70</accession>
<dbReference type="AlphaFoldDB" id="K2NV70"/>
<evidence type="ECO:0000256" key="1">
    <source>
        <dbReference type="SAM" id="Phobius"/>
    </source>
</evidence>
<dbReference type="Proteomes" id="UP000007374">
    <property type="component" value="Unassembled WGS sequence"/>
</dbReference>
<gene>
    <name evidence="2" type="ORF">NA8A_07784</name>
</gene>
<comment type="caution">
    <text evidence="2">The sequence shown here is derived from an EMBL/GenBank/DDBJ whole genome shotgun (WGS) entry which is preliminary data.</text>
</comment>
<proteinExistence type="predicted"/>
<keyword evidence="3" id="KW-1185">Reference proteome</keyword>
<dbReference type="PATRIC" id="fig|1231190.3.peg.1632"/>
<dbReference type="STRING" id="721133.SAMN05216176_105253"/>
<evidence type="ECO:0000313" key="2">
    <source>
        <dbReference type="EMBL" id="EKF43220.1"/>
    </source>
</evidence>
<dbReference type="EMBL" id="AMSI01000004">
    <property type="protein sequence ID" value="EKF43220.1"/>
    <property type="molecule type" value="Genomic_DNA"/>
</dbReference>
<organism evidence="2 3">
    <name type="scientific">Nitratireductor indicus C115</name>
    <dbReference type="NCBI Taxonomy" id="1231190"/>
    <lineage>
        <taxon>Bacteria</taxon>
        <taxon>Pseudomonadati</taxon>
        <taxon>Pseudomonadota</taxon>
        <taxon>Alphaproteobacteria</taxon>
        <taxon>Hyphomicrobiales</taxon>
        <taxon>Phyllobacteriaceae</taxon>
        <taxon>Nitratireductor</taxon>
    </lineage>
</organism>
<name>K2NV70_9HYPH</name>